<name>A0A4Q0RUJ0_9BRAD</name>
<sequence length="68" mass="7425">MLRSFRLAAQEIAEFDVCQSTARRRIGLMNNESMAIGRLAPEKPGIAVGTSIELTSFAHLRLPVGLVL</sequence>
<evidence type="ECO:0000313" key="1">
    <source>
        <dbReference type="EMBL" id="RXH23011.1"/>
    </source>
</evidence>
<gene>
    <name evidence="1" type="ORF">XH94_37180</name>
</gene>
<organism evidence="1 2">
    <name type="scientific">Bradyrhizobium zhanjiangense</name>
    <dbReference type="NCBI Taxonomy" id="1325107"/>
    <lineage>
        <taxon>Bacteria</taxon>
        <taxon>Pseudomonadati</taxon>
        <taxon>Pseudomonadota</taxon>
        <taxon>Alphaproteobacteria</taxon>
        <taxon>Hyphomicrobiales</taxon>
        <taxon>Nitrobacteraceae</taxon>
        <taxon>Bradyrhizobium</taxon>
    </lineage>
</organism>
<dbReference type="EMBL" id="LBJM01000203">
    <property type="protein sequence ID" value="RXH23011.1"/>
    <property type="molecule type" value="Genomic_DNA"/>
</dbReference>
<dbReference type="AlphaFoldDB" id="A0A4Q0RUJ0"/>
<comment type="caution">
    <text evidence="1">The sequence shown here is derived from an EMBL/GenBank/DDBJ whole genome shotgun (WGS) entry which is preliminary data.</text>
</comment>
<reference evidence="1 2" key="1">
    <citation type="submission" date="2015-04" db="EMBL/GenBank/DDBJ databases">
        <title>Comparative genomics of rhizobia nodulating Arachis hypogaea in China.</title>
        <authorList>
            <person name="Li Y."/>
        </authorList>
    </citation>
    <scope>NUCLEOTIDE SEQUENCE [LARGE SCALE GENOMIC DNA]</scope>
    <source>
        <strain evidence="1 2">CCBAU 51787</strain>
    </source>
</reference>
<protein>
    <submittedName>
        <fullName evidence="1">Uncharacterized protein</fullName>
    </submittedName>
</protein>
<proteinExistence type="predicted"/>
<accession>A0A4Q0RUJ0</accession>
<dbReference type="Proteomes" id="UP000290565">
    <property type="component" value="Unassembled WGS sequence"/>
</dbReference>
<evidence type="ECO:0000313" key="2">
    <source>
        <dbReference type="Proteomes" id="UP000290565"/>
    </source>
</evidence>